<dbReference type="Pfam" id="PF22725">
    <property type="entry name" value="GFO_IDH_MocA_C3"/>
    <property type="match status" value="1"/>
</dbReference>
<dbReference type="AlphaFoldDB" id="A0A7X2TQU9"/>
<sequence length="344" mass="38321">MKVAFIGCGSITKQRHAYEYSLRKDVEIAGFFDFVKERSEELVKKFGGKVYSTLDELLDDKEVELVSVCVANAYHAEVSIKALKKGKHVLCEKPMAITLEDCQAMVAAAHESGKRLMIGHNQRLTPAHKRAREIISSGEMGKVLTFNTMFCHGGPESWSVENSKNTWFFKKSSAAFGSMADLGIHKIDLIRYLLGDDILSVYSQMRVLDKTFEDGSPIEVDDNSVELLTFKKGAFGTVTTSWTCYGTEFNTTNIFCQKGILKLYSDPEYSLIIVHSDGREEKLALDRMQTNSDSQQASSGVIDEFVDSILENRPSILDAEDIIKSMQAVFACQLSDKKGTAVNI</sequence>
<dbReference type="SUPFAM" id="SSF55347">
    <property type="entry name" value="Glyceraldehyde-3-phosphate dehydrogenase-like, C-terminal domain"/>
    <property type="match status" value="1"/>
</dbReference>
<dbReference type="PANTHER" id="PTHR43249">
    <property type="entry name" value="UDP-N-ACETYL-2-AMINO-2-DEOXY-D-GLUCURONATE OXIDASE"/>
    <property type="match status" value="1"/>
</dbReference>
<reference evidence="3 4" key="1">
    <citation type="submission" date="2019-08" db="EMBL/GenBank/DDBJ databases">
        <title>In-depth cultivation of the pig gut microbiome towards novel bacterial diversity and tailored functional studies.</title>
        <authorList>
            <person name="Wylensek D."/>
            <person name="Hitch T.C.A."/>
            <person name="Clavel T."/>
        </authorList>
    </citation>
    <scope>NUCLEOTIDE SEQUENCE [LARGE SCALE GENOMIC DNA]</scope>
    <source>
        <strain evidence="3 4">NM-380-WT-3C1</strain>
    </source>
</reference>
<keyword evidence="4" id="KW-1185">Reference proteome</keyword>
<feature type="domain" description="GFO/IDH/MocA-like oxidoreductase" evidence="2">
    <location>
        <begin position="129"/>
        <end position="261"/>
    </location>
</feature>
<dbReference type="Pfam" id="PF01408">
    <property type="entry name" value="GFO_IDH_MocA"/>
    <property type="match status" value="1"/>
</dbReference>
<evidence type="ECO:0000313" key="3">
    <source>
        <dbReference type="EMBL" id="MSU06157.1"/>
    </source>
</evidence>
<dbReference type="InterPro" id="IPR036291">
    <property type="entry name" value="NAD(P)-bd_dom_sf"/>
</dbReference>
<dbReference type="InterPro" id="IPR055170">
    <property type="entry name" value="GFO_IDH_MocA-like_dom"/>
</dbReference>
<dbReference type="Proteomes" id="UP000460549">
    <property type="component" value="Unassembled WGS sequence"/>
</dbReference>
<comment type="caution">
    <text evidence="3">The sequence shown here is derived from an EMBL/GenBank/DDBJ whole genome shotgun (WGS) entry which is preliminary data.</text>
</comment>
<feature type="domain" description="Gfo/Idh/MocA-like oxidoreductase N-terminal" evidence="1">
    <location>
        <begin position="1"/>
        <end position="120"/>
    </location>
</feature>
<dbReference type="InterPro" id="IPR000683">
    <property type="entry name" value="Gfo/Idh/MocA-like_OxRdtase_N"/>
</dbReference>
<dbReference type="RefSeq" id="WP_154425132.1">
    <property type="nucleotide sequence ID" value="NZ_VUNN01000007.1"/>
</dbReference>
<dbReference type="InterPro" id="IPR052515">
    <property type="entry name" value="Gfo/Idh/MocA_Oxidoreductase"/>
</dbReference>
<dbReference type="Gene3D" id="3.40.50.720">
    <property type="entry name" value="NAD(P)-binding Rossmann-like Domain"/>
    <property type="match status" value="1"/>
</dbReference>
<dbReference type="Gene3D" id="3.30.360.10">
    <property type="entry name" value="Dihydrodipicolinate Reductase, domain 2"/>
    <property type="match status" value="1"/>
</dbReference>
<protein>
    <submittedName>
        <fullName evidence="3">Gfo/Idh/MocA family oxidoreductase</fullName>
    </submittedName>
</protein>
<evidence type="ECO:0000259" key="1">
    <source>
        <dbReference type="Pfam" id="PF01408"/>
    </source>
</evidence>
<dbReference type="SUPFAM" id="SSF51735">
    <property type="entry name" value="NAD(P)-binding Rossmann-fold domains"/>
    <property type="match status" value="1"/>
</dbReference>
<accession>A0A7X2TQU9</accession>
<name>A0A7X2TQU9_9SPIO</name>
<evidence type="ECO:0000259" key="2">
    <source>
        <dbReference type="Pfam" id="PF22725"/>
    </source>
</evidence>
<dbReference type="PANTHER" id="PTHR43249:SF1">
    <property type="entry name" value="D-GLUCOSIDE 3-DEHYDROGENASE"/>
    <property type="match status" value="1"/>
</dbReference>
<proteinExistence type="predicted"/>
<organism evidence="3 4">
    <name type="scientific">Bullifex porci</name>
    <dbReference type="NCBI Taxonomy" id="2606638"/>
    <lineage>
        <taxon>Bacteria</taxon>
        <taxon>Pseudomonadati</taxon>
        <taxon>Spirochaetota</taxon>
        <taxon>Spirochaetia</taxon>
        <taxon>Spirochaetales</taxon>
        <taxon>Spirochaetaceae</taxon>
        <taxon>Bullifex</taxon>
    </lineage>
</organism>
<dbReference type="GO" id="GO:0000166">
    <property type="term" value="F:nucleotide binding"/>
    <property type="evidence" value="ECO:0007669"/>
    <property type="project" value="InterPro"/>
</dbReference>
<dbReference type="EMBL" id="VUNN01000007">
    <property type="protein sequence ID" value="MSU06157.1"/>
    <property type="molecule type" value="Genomic_DNA"/>
</dbReference>
<evidence type="ECO:0000313" key="4">
    <source>
        <dbReference type="Proteomes" id="UP000460549"/>
    </source>
</evidence>
<gene>
    <name evidence="3" type="ORF">FYJ80_05120</name>
</gene>